<dbReference type="SUPFAM" id="SSF88713">
    <property type="entry name" value="Glycoside hydrolase/deacetylase"/>
    <property type="match status" value="1"/>
</dbReference>
<evidence type="ECO:0008006" key="3">
    <source>
        <dbReference type="Google" id="ProtNLM"/>
    </source>
</evidence>
<proteinExistence type="predicted"/>
<dbReference type="AlphaFoldDB" id="A0A7W6GZ23"/>
<accession>A0A7W6GZ23</accession>
<dbReference type="GO" id="GO:0005975">
    <property type="term" value="P:carbohydrate metabolic process"/>
    <property type="evidence" value="ECO:0007669"/>
    <property type="project" value="InterPro"/>
</dbReference>
<evidence type="ECO:0000313" key="2">
    <source>
        <dbReference type="Proteomes" id="UP000530268"/>
    </source>
</evidence>
<dbReference type="Gene3D" id="3.20.20.370">
    <property type="entry name" value="Glycoside hydrolase/deacetylase"/>
    <property type="match status" value="1"/>
</dbReference>
<keyword evidence="2" id="KW-1185">Reference proteome</keyword>
<dbReference type="EMBL" id="JACIEI010000001">
    <property type="protein sequence ID" value="MBB3992597.1"/>
    <property type="molecule type" value="Genomic_DNA"/>
</dbReference>
<evidence type="ECO:0000313" key="1">
    <source>
        <dbReference type="EMBL" id="MBB3992597.1"/>
    </source>
</evidence>
<name>A0A7W6GZ23_9RHOB</name>
<dbReference type="InterPro" id="IPR011330">
    <property type="entry name" value="Glyco_hydro/deAcase_b/a-brl"/>
</dbReference>
<organism evidence="1 2">
    <name type="scientific">Sulfitobacter undariae</name>
    <dbReference type="NCBI Taxonomy" id="1563671"/>
    <lineage>
        <taxon>Bacteria</taxon>
        <taxon>Pseudomonadati</taxon>
        <taxon>Pseudomonadota</taxon>
        <taxon>Alphaproteobacteria</taxon>
        <taxon>Rhodobacterales</taxon>
        <taxon>Roseobacteraceae</taxon>
        <taxon>Sulfitobacter</taxon>
    </lineage>
</organism>
<gene>
    <name evidence="1" type="ORF">GGR95_000216</name>
</gene>
<sequence length="250" mass="28836">MAEWAELDAELAQWDAANLTPRLWWRDDDAQQVTPDLEILLGLSATHEIPVHLSVIPNGLKPDLAPRLRDTDHVFVLQHGLSHINHEPKGLPTSEVGDTRDTLLQRDDLARGWDILDSANMPHLLRGFVPPWNRISDTTRRHLPEWGYDFLTAYEGRGDEAPVKGLTHIDTHLDPIRWKYDRVFRGEDKMLAMLLEHLRERRSHAPLRPIGYVTHHLQTQDPIWAFSDKLFSRTRGMWASVPDMQKEATP</sequence>
<dbReference type="RefSeq" id="WP_184561902.1">
    <property type="nucleotide sequence ID" value="NZ_JACIEI010000001.1"/>
</dbReference>
<protein>
    <recommendedName>
        <fullName evidence="3">Polysaccharide deacetylase</fullName>
    </recommendedName>
</protein>
<reference evidence="1 2" key="1">
    <citation type="submission" date="2020-08" db="EMBL/GenBank/DDBJ databases">
        <title>Genomic Encyclopedia of Type Strains, Phase IV (KMG-IV): sequencing the most valuable type-strain genomes for metagenomic binning, comparative biology and taxonomic classification.</title>
        <authorList>
            <person name="Goeker M."/>
        </authorList>
    </citation>
    <scope>NUCLEOTIDE SEQUENCE [LARGE SCALE GENOMIC DNA]</scope>
    <source>
        <strain evidence="1 2">DSM 102234</strain>
    </source>
</reference>
<dbReference type="Proteomes" id="UP000530268">
    <property type="component" value="Unassembled WGS sequence"/>
</dbReference>
<comment type="caution">
    <text evidence="1">The sequence shown here is derived from an EMBL/GenBank/DDBJ whole genome shotgun (WGS) entry which is preliminary data.</text>
</comment>